<sequence length="130" mass="13925">MPLLANAASVSSPSGFTRPRRWLWVPLVVALAAPASLAQATPPPAPEVDFVKEAERAESTSEVVRVAPEHQTAITVHGAERVRVDSSEVVEAAVGEPDQVVVQGLRRGRARLLVWRAGTRPLLVRVEVGP</sequence>
<evidence type="ECO:0000313" key="3">
    <source>
        <dbReference type="EMBL" id="NMO21449.1"/>
    </source>
</evidence>
<proteinExistence type="predicted"/>
<organism evidence="3 4">
    <name type="scientific">Pyxidicoccus fallax</name>
    <dbReference type="NCBI Taxonomy" id="394095"/>
    <lineage>
        <taxon>Bacteria</taxon>
        <taxon>Pseudomonadati</taxon>
        <taxon>Myxococcota</taxon>
        <taxon>Myxococcia</taxon>
        <taxon>Myxococcales</taxon>
        <taxon>Cystobacterineae</taxon>
        <taxon>Myxococcaceae</taxon>
        <taxon>Pyxidicoccus</taxon>
    </lineage>
</organism>
<keyword evidence="4" id="KW-1185">Reference proteome</keyword>
<reference evidence="3 4" key="1">
    <citation type="submission" date="2020-04" db="EMBL/GenBank/DDBJ databases">
        <title>Draft genome of Pyxidicoccus fallax type strain.</title>
        <authorList>
            <person name="Whitworth D.E."/>
        </authorList>
    </citation>
    <scope>NUCLEOTIDE SEQUENCE [LARGE SCALE GENOMIC DNA]</scope>
    <source>
        <strain evidence="3 4">DSM 14698</strain>
    </source>
</reference>
<dbReference type="RefSeq" id="WP_169350635.1">
    <property type="nucleotide sequence ID" value="NZ_JABBJJ010000323.1"/>
</dbReference>
<evidence type="ECO:0000313" key="4">
    <source>
        <dbReference type="Proteomes" id="UP000518300"/>
    </source>
</evidence>
<evidence type="ECO:0000256" key="1">
    <source>
        <dbReference type="SAM" id="SignalP"/>
    </source>
</evidence>
<name>A0A848LUX5_9BACT</name>
<feature type="chain" id="PRO_5032799976" description="Pilus formation protein N-terminal domain-containing protein" evidence="1">
    <location>
        <begin position="41"/>
        <end position="130"/>
    </location>
</feature>
<keyword evidence="1" id="KW-0732">Signal</keyword>
<evidence type="ECO:0000259" key="2">
    <source>
        <dbReference type="Pfam" id="PF13629"/>
    </source>
</evidence>
<dbReference type="Proteomes" id="UP000518300">
    <property type="component" value="Unassembled WGS sequence"/>
</dbReference>
<dbReference type="Pfam" id="PF13629">
    <property type="entry name" value="T2SS-T3SS_pil_N"/>
    <property type="match status" value="1"/>
</dbReference>
<dbReference type="EMBL" id="JABBJJ010000323">
    <property type="protein sequence ID" value="NMO21449.1"/>
    <property type="molecule type" value="Genomic_DNA"/>
</dbReference>
<protein>
    <recommendedName>
        <fullName evidence="2">Pilus formation protein N-terminal domain-containing protein</fullName>
    </recommendedName>
</protein>
<comment type="caution">
    <text evidence="3">The sequence shown here is derived from an EMBL/GenBank/DDBJ whole genome shotgun (WGS) entry which is preliminary data.</text>
</comment>
<feature type="domain" description="Pilus formation protein N-terminal" evidence="2">
    <location>
        <begin position="62"/>
        <end position="128"/>
    </location>
</feature>
<dbReference type="AlphaFoldDB" id="A0A848LUX5"/>
<accession>A0A848LUX5</accession>
<gene>
    <name evidence="3" type="ORF">HG543_42360</name>
</gene>
<dbReference type="InterPro" id="IPR032789">
    <property type="entry name" value="T2SS-T3SS_pil_N"/>
</dbReference>
<feature type="signal peptide" evidence="1">
    <location>
        <begin position="1"/>
        <end position="40"/>
    </location>
</feature>